<dbReference type="GO" id="GO:0017183">
    <property type="term" value="P:protein histidyl modification to diphthamide"/>
    <property type="evidence" value="ECO:0007669"/>
    <property type="project" value="InterPro"/>
</dbReference>
<dbReference type="SFLD" id="SFLDS00032">
    <property type="entry name" value="Radical_SAM_3-amino-3-carboxyp"/>
    <property type="match status" value="1"/>
</dbReference>
<keyword evidence="7" id="KW-0411">Iron-sulfur</keyword>
<evidence type="ECO:0000256" key="9">
    <source>
        <dbReference type="ARBA" id="ARBA00032791"/>
    </source>
</evidence>
<dbReference type="SFLD" id="SFLDF00408">
    <property type="entry name" value="Diphthamide_biosynthesis_famil"/>
    <property type="match status" value="1"/>
</dbReference>
<gene>
    <name evidence="14" type="primary">DPH2</name>
    <name evidence="14" type="ORF">LPJ53_004693</name>
</gene>
<keyword evidence="6" id="KW-0408">Iron</keyword>
<comment type="cofactor">
    <cofactor evidence="1">
        <name>[4Fe-4S] cluster</name>
        <dbReference type="ChEBI" id="CHEBI:49883"/>
    </cofactor>
</comment>
<dbReference type="EMBL" id="JANBOJ010000232">
    <property type="protein sequence ID" value="KAJ1720714.1"/>
    <property type="molecule type" value="Genomic_DNA"/>
</dbReference>
<dbReference type="PANTHER" id="PTHR10762">
    <property type="entry name" value="DIPHTHAMIDE BIOSYNTHESIS PROTEIN"/>
    <property type="match status" value="1"/>
</dbReference>
<keyword evidence="15" id="KW-1185">Reference proteome</keyword>
<feature type="compositionally biased region" description="Acidic residues" evidence="13">
    <location>
        <begin position="432"/>
        <end position="443"/>
    </location>
</feature>
<comment type="similarity">
    <text evidence="3">Belongs to the DPH1/DPH2 family. DPH2 subfamily.</text>
</comment>
<dbReference type="AlphaFoldDB" id="A0A9W8CPJ5"/>
<dbReference type="GO" id="GO:0090560">
    <property type="term" value="F:2-(3-amino-3-carboxypropyl)histidine synthase activity"/>
    <property type="evidence" value="ECO:0007669"/>
    <property type="project" value="InterPro"/>
</dbReference>
<proteinExistence type="inferred from homology"/>
<dbReference type="NCBIfam" id="TIGR00322">
    <property type="entry name" value="diphth2_R"/>
    <property type="match status" value="1"/>
</dbReference>
<comment type="subunit">
    <text evidence="10">Component of the 2-(3-amino-3-carboxypropyl)histidine synthase complex composed of DPH1, DPH2, DPH3 and a NADH-dependent reductase, predominantly CBR1.</text>
</comment>
<dbReference type="FunFam" id="3.40.50.11840:FF:000002">
    <property type="entry name" value="2-(3-amino-3-carboxypropyl)histidine synthase subunit 2"/>
    <property type="match status" value="1"/>
</dbReference>
<dbReference type="InterPro" id="IPR016435">
    <property type="entry name" value="DPH1/DPH2"/>
</dbReference>
<dbReference type="SFLD" id="SFLDG01121">
    <property type="entry name" value="Diphthamide_biosynthesis"/>
    <property type="match status" value="1"/>
</dbReference>
<dbReference type="InterPro" id="IPR042263">
    <property type="entry name" value="DPH1/DPH2_1"/>
</dbReference>
<evidence type="ECO:0000256" key="11">
    <source>
        <dbReference type="ARBA" id="ARBA00054092"/>
    </source>
</evidence>
<dbReference type="PANTHER" id="PTHR10762:SF2">
    <property type="entry name" value="2-(3-AMINO-3-CARBOXYPROPYL)HISTIDINE SYNTHASE SUBUNIT 2"/>
    <property type="match status" value="1"/>
</dbReference>
<evidence type="ECO:0000256" key="2">
    <source>
        <dbReference type="ARBA" id="ARBA00005156"/>
    </source>
</evidence>
<evidence type="ECO:0000256" key="3">
    <source>
        <dbReference type="ARBA" id="ARBA00006179"/>
    </source>
</evidence>
<dbReference type="InterPro" id="IPR042265">
    <property type="entry name" value="DPH1/DPH2_3"/>
</dbReference>
<comment type="pathway">
    <text evidence="2">Protein modification; peptidyl-diphthamide biosynthesis.</text>
</comment>
<dbReference type="FunFam" id="3.40.50.11860:FF:000001">
    <property type="entry name" value="2-(3-amino-3-carboxypropyl)histidine synthase subunit 2"/>
    <property type="match status" value="1"/>
</dbReference>
<evidence type="ECO:0000256" key="4">
    <source>
        <dbReference type="ARBA" id="ARBA00021914"/>
    </source>
</evidence>
<feature type="non-terminal residue" evidence="14">
    <location>
        <position position="1"/>
    </location>
</feature>
<dbReference type="OrthoDB" id="449241at2759"/>
<evidence type="ECO:0000256" key="12">
    <source>
        <dbReference type="ARBA" id="ARBA00080784"/>
    </source>
</evidence>
<dbReference type="Gene3D" id="3.40.50.11860">
    <property type="entry name" value="Diphthamide synthesis DPH1/DPH2 domain 3"/>
    <property type="match status" value="1"/>
</dbReference>
<feature type="region of interest" description="Disordered" evidence="13">
    <location>
        <begin position="507"/>
        <end position="556"/>
    </location>
</feature>
<comment type="function">
    <text evidence="11">Required for the first step of diphthamide biosynthesis, a post-translational modification of histidine which occurs in elongation factor 2. DPH1 and DPH2 transfer a 3-amino-3-carboxypropyl (ACP) group from S-adenosyl-L-methionine (SAM) to a histidine residue, the reaction is assisted by a reduction system comprising DPH3 and a NADH-dependent reductase, predominantly CBR1. Facilitates the reduction of the catalytic iron-sulfur cluster found in the DPH1 subunit.</text>
</comment>
<evidence type="ECO:0000313" key="14">
    <source>
        <dbReference type="EMBL" id="KAJ1720714.1"/>
    </source>
</evidence>
<evidence type="ECO:0000256" key="7">
    <source>
        <dbReference type="ARBA" id="ARBA00023014"/>
    </source>
</evidence>
<accession>A0A9W8CPJ5</accession>
<organism evidence="14 15">
    <name type="scientific">Coemansia erecta</name>
    <dbReference type="NCBI Taxonomy" id="147472"/>
    <lineage>
        <taxon>Eukaryota</taxon>
        <taxon>Fungi</taxon>
        <taxon>Fungi incertae sedis</taxon>
        <taxon>Zoopagomycota</taxon>
        <taxon>Kickxellomycotina</taxon>
        <taxon>Kickxellomycetes</taxon>
        <taxon>Kickxellales</taxon>
        <taxon>Kickxellaceae</taxon>
        <taxon>Coemansia</taxon>
    </lineage>
</organism>
<dbReference type="GO" id="GO:0051536">
    <property type="term" value="F:iron-sulfur cluster binding"/>
    <property type="evidence" value="ECO:0007669"/>
    <property type="project" value="UniProtKB-KW"/>
</dbReference>
<protein>
    <recommendedName>
        <fullName evidence="4">2-(3-amino-3-carboxypropyl)histidine synthase subunit 2</fullName>
    </recommendedName>
    <alternativeName>
        <fullName evidence="8">Diphthamide biosynthesis protein 2</fullName>
    </alternativeName>
    <alternativeName>
        <fullName evidence="9">Diphtheria toxin resistance protein 2</fullName>
    </alternativeName>
    <alternativeName>
        <fullName evidence="12">S-adenosyl-L-methionine:L-histidine 3-amino-3-carboxypropyltransferase 2</fullName>
    </alternativeName>
</protein>
<reference evidence="14" key="1">
    <citation type="submission" date="2022-07" db="EMBL/GenBank/DDBJ databases">
        <title>Phylogenomic reconstructions and comparative analyses of Kickxellomycotina fungi.</title>
        <authorList>
            <person name="Reynolds N.K."/>
            <person name="Stajich J.E."/>
            <person name="Barry K."/>
            <person name="Grigoriev I.V."/>
            <person name="Crous P."/>
            <person name="Smith M.E."/>
        </authorList>
    </citation>
    <scope>NUCLEOTIDE SEQUENCE</scope>
    <source>
        <strain evidence="14">NBRC 32514</strain>
    </source>
</reference>
<evidence type="ECO:0000313" key="15">
    <source>
        <dbReference type="Proteomes" id="UP001149813"/>
    </source>
</evidence>
<name>A0A9W8CPJ5_9FUNG</name>
<evidence type="ECO:0000256" key="10">
    <source>
        <dbReference type="ARBA" id="ARBA00034128"/>
    </source>
</evidence>
<evidence type="ECO:0000256" key="6">
    <source>
        <dbReference type="ARBA" id="ARBA00023004"/>
    </source>
</evidence>
<feature type="region of interest" description="Disordered" evidence="13">
    <location>
        <begin position="418"/>
        <end position="447"/>
    </location>
</feature>
<dbReference type="Proteomes" id="UP001149813">
    <property type="component" value="Unassembled WGS sequence"/>
</dbReference>
<evidence type="ECO:0000256" key="1">
    <source>
        <dbReference type="ARBA" id="ARBA00001966"/>
    </source>
</evidence>
<dbReference type="Gene3D" id="3.40.50.11840">
    <property type="entry name" value="Diphthamide synthesis DPH1/DPH2 domain 1"/>
    <property type="match status" value="1"/>
</dbReference>
<evidence type="ECO:0000256" key="5">
    <source>
        <dbReference type="ARBA" id="ARBA00022723"/>
    </source>
</evidence>
<comment type="caution">
    <text evidence="14">The sequence shown here is derived from an EMBL/GenBank/DDBJ whole genome shotgun (WGS) entry which is preliminary data.</text>
</comment>
<evidence type="ECO:0000256" key="8">
    <source>
        <dbReference type="ARBA" id="ARBA00032573"/>
    </source>
</evidence>
<sequence>REIEGDRLRPLLSAAAAREVYEVDRTAQAIIAGGYQRVALQFPDTHLTNATLVSRLLKEEHGVTAELFILADTSSGSCCVDEVAAAHYAADLVVHYGGTCLSLTSRVPVLYVFGREELDTQDLAQKCLEESDMLEEDGGRTHVLLAYDVGYAHCAGEAGRALAEAGAAASVVVSEIDAAARLYTPPAAGPKPAGREAPATAQACGQGAASCCGGCAKPSAATALAESDADDAPGSVQAGRTYTLAAGLTLADYVLVYIGGEGSALTNLLLTWRTRSAFSYNPGPRAWRSETQQTNRHLGRRYYAVQRARDADVIGLVVGTLAAARYLGVVRRLKEMVRRAEKKLHVFVVGKLSMAKLANFAEIQCFVLVACPENSLVDGKLFDRPVVTPFELMLALARAHEWSGDYVTDFREFLERSRDAVDRGGPPNAREGEEEDGGSGSDEEAPHFSLVTGALKQRRRYAQAAGGIAVAAEGGSDVAVRNNKTDIARYLGSAAAEHLLTRAFRGLGHDNDNGSGNDEGGDGGGADTTAEPMLAVEGRSGIARGYRTAEHQDDRI</sequence>
<dbReference type="Pfam" id="PF01866">
    <property type="entry name" value="Diphthamide_syn"/>
    <property type="match status" value="2"/>
</dbReference>
<feature type="compositionally biased region" description="Basic and acidic residues" evidence="13">
    <location>
        <begin position="547"/>
        <end position="556"/>
    </location>
</feature>
<evidence type="ECO:0000256" key="13">
    <source>
        <dbReference type="SAM" id="MobiDB-lite"/>
    </source>
</evidence>
<dbReference type="GO" id="GO:0046872">
    <property type="term" value="F:metal ion binding"/>
    <property type="evidence" value="ECO:0007669"/>
    <property type="project" value="UniProtKB-KW"/>
</dbReference>
<keyword evidence="5" id="KW-0479">Metal-binding</keyword>